<dbReference type="AlphaFoldDB" id="A0A2H4G3H7"/>
<comment type="catalytic activity">
    <reaction evidence="15 16">
        <text>a plastoquinone + NADH + (n+1) H(+)(in) = a plastoquinol + NAD(+) + n H(+)(out)</text>
        <dbReference type="Rhea" id="RHEA:42608"/>
        <dbReference type="Rhea" id="RHEA-COMP:9561"/>
        <dbReference type="Rhea" id="RHEA-COMP:9562"/>
        <dbReference type="ChEBI" id="CHEBI:15378"/>
        <dbReference type="ChEBI" id="CHEBI:17757"/>
        <dbReference type="ChEBI" id="CHEBI:57540"/>
        <dbReference type="ChEBI" id="CHEBI:57945"/>
        <dbReference type="ChEBI" id="CHEBI:62192"/>
    </reaction>
</comment>
<feature type="transmembrane region" description="Helical" evidence="16">
    <location>
        <begin position="223"/>
        <end position="241"/>
    </location>
</feature>
<evidence type="ECO:0000256" key="14">
    <source>
        <dbReference type="ARBA" id="ARBA00047726"/>
    </source>
</evidence>
<feature type="domain" description="NADH:ubiquinone/plastoquinone oxidoreductase chloroplast chain 5 C-terminal" evidence="19">
    <location>
        <begin position="472"/>
        <end position="610"/>
    </location>
</feature>
<dbReference type="GO" id="GO:0042773">
    <property type="term" value="P:ATP synthesis coupled electron transport"/>
    <property type="evidence" value="ECO:0007669"/>
    <property type="project" value="InterPro"/>
</dbReference>
<evidence type="ECO:0000256" key="7">
    <source>
        <dbReference type="ARBA" id="ARBA00022719"/>
    </source>
</evidence>
<dbReference type="PANTHER" id="PTHR42829:SF2">
    <property type="entry name" value="NADH-UBIQUINONE OXIDOREDUCTASE CHAIN 5"/>
    <property type="match status" value="1"/>
</dbReference>
<keyword evidence="9 16" id="KW-0618">Plastoquinone</keyword>
<comment type="catalytic activity">
    <reaction evidence="14 16">
        <text>a plastoquinone + NADPH + (n+1) H(+)(in) = a plastoquinol + NADP(+) + n H(+)(out)</text>
        <dbReference type="Rhea" id="RHEA:42612"/>
        <dbReference type="Rhea" id="RHEA-COMP:9561"/>
        <dbReference type="Rhea" id="RHEA-COMP:9562"/>
        <dbReference type="ChEBI" id="CHEBI:15378"/>
        <dbReference type="ChEBI" id="CHEBI:17757"/>
        <dbReference type="ChEBI" id="CHEBI:57783"/>
        <dbReference type="ChEBI" id="CHEBI:58349"/>
        <dbReference type="ChEBI" id="CHEBI:62192"/>
    </reaction>
</comment>
<dbReference type="PANTHER" id="PTHR42829">
    <property type="entry name" value="NADH-UBIQUINONE OXIDOREDUCTASE CHAIN 5"/>
    <property type="match status" value="1"/>
</dbReference>
<sequence length="670" mass="76284">MDFIFNYQYTWLIPLLPFLSALLAGIGLISFTRSTRSLRYYYALVSIVMVVFSMLLSLSLLWKYVTGNTDYCFLISWIINTNISLKIGFFIDPLSSLMLFLVTSVAILVMCYSHGYMLYDQSYVRFFAYLSLFTASMLGLILSPNLFQIYIFWELVGTCSYLLIGFWFTRPSAADACQKAFITNRIGDFCLLLGILGFYWITNSFDFSLITARTKDIIYEDNFSFYFLTCSSILIFCGPIAKSAQFPLHIWLPDAMEGPTPISALIHAATMVAAGIFLVARLFPLFQIFSIVMKLIAWIGVITAFLGASIALSQIDLKKSLAYSTISQLGYMMLAMGIGSYKASLFHLVTHAYSKALLFLGSGSVIHSLENVLGYNPENTQNLILMGGLRKSMPITRLTFLIGTLSLSGIPPFACFWSKDEILADTWNNDPVLAWIAWITAGLTSFYMFRIYLLTFEGDFRGTIFFKEKLFTTIKTKESDLSMLISLVILAFATILIGFISTPFCDFLNKYLNCAITDQKDTGYYHFFIVSFSSIGIAVIGILIAFLSYFNILKKNKIYNIFCYKNKRFFQELYFNFYKLSFSKWHIESIYTFFFIEGTRNLSQIIFCLDQWFIDGIVNFIGISTLLSSQSLKNQESGRISSYLFAILIGTIFLLFILPLKNSLVNFQYL</sequence>
<evidence type="ECO:0000256" key="1">
    <source>
        <dbReference type="ARBA" id="ARBA00004059"/>
    </source>
</evidence>
<evidence type="ECO:0000256" key="9">
    <source>
        <dbReference type="ARBA" id="ARBA00022957"/>
    </source>
</evidence>
<dbReference type="PRINTS" id="PR01434">
    <property type="entry name" value="NADHDHGNASE5"/>
</dbReference>
<gene>
    <name evidence="16 20" type="primary">ndhF</name>
</gene>
<keyword evidence="8 16" id="KW-0521">NADP</keyword>
<feature type="domain" description="NADH:quinone oxidoreductase/Mrp antiporter transmembrane" evidence="17">
    <location>
        <begin position="143"/>
        <end position="444"/>
    </location>
</feature>
<dbReference type="NCBIfam" id="TIGR01974">
    <property type="entry name" value="NDH_I_L"/>
    <property type="match status" value="1"/>
</dbReference>
<feature type="transmembrane region" description="Helical" evidence="16">
    <location>
        <begin position="261"/>
        <end position="283"/>
    </location>
</feature>
<comment type="subunit">
    <text evidence="4 16">NDH is composed of at least 16 different subunits, 5 of which are encoded in the nucleus.</text>
</comment>
<feature type="transmembrane region" description="Helical" evidence="16">
    <location>
        <begin position="180"/>
        <end position="202"/>
    </location>
</feature>
<evidence type="ECO:0000256" key="16">
    <source>
        <dbReference type="RuleBase" id="RU364062"/>
    </source>
</evidence>
<dbReference type="GO" id="GO:0015990">
    <property type="term" value="P:electron transport coupled proton transport"/>
    <property type="evidence" value="ECO:0007669"/>
    <property type="project" value="TreeGrafter"/>
</dbReference>
<evidence type="ECO:0000256" key="6">
    <source>
        <dbReference type="ARBA" id="ARBA00022692"/>
    </source>
</evidence>
<keyword evidence="10" id="KW-1278">Translocase</keyword>
<dbReference type="GO" id="GO:0008137">
    <property type="term" value="F:NADH dehydrogenase (ubiquinone) activity"/>
    <property type="evidence" value="ECO:0007669"/>
    <property type="project" value="InterPro"/>
</dbReference>
<dbReference type="PRINTS" id="PR01435">
    <property type="entry name" value="NPOXDRDTASE5"/>
</dbReference>
<proteinExistence type="inferred from homology"/>
<keyword evidence="16" id="KW-0793">Thylakoid</keyword>
<feature type="transmembrane region" description="Helical" evidence="16">
    <location>
        <begin position="74"/>
        <end position="91"/>
    </location>
</feature>
<keyword evidence="16 20" id="KW-0150">Chloroplast</keyword>
<name>A0A2H4G3H7_NITHY</name>
<feature type="transmembrane region" description="Helical" evidence="16">
    <location>
        <begin position="295"/>
        <end position="315"/>
    </location>
</feature>
<keyword evidence="7 16" id="KW-0874">Quinone</keyword>
<dbReference type="EMBL" id="KX306884">
    <property type="protein sequence ID" value="APP89509.1"/>
    <property type="molecule type" value="Genomic_DNA"/>
</dbReference>
<feature type="transmembrane region" description="Helical" evidence="16">
    <location>
        <begin position="395"/>
        <end position="414"/>
    </location>
</feature>
<keyword evidence="12 16" id="KW-0520">NAD</keyword>
<feature type="transmembrane region" description="Helical" evidence="16">
    <location>
        <begin position="98"/>
        <end position="117"/>
    </location>
</feature>
<evidence type="ECO:0000256" key="13">
    <source>
        <dbReference type="ARBA" id="ARBA00023136"/>
    </source>
</evidence>
<keyword evidence="16 20" id="KW-0934">Plastid</keyword>
<evidence type="ECO:0000256" key="12">
    <source>
        <dbReference type="ARBA" id="ARBA00023027"/>
    </source>
</evidence>
<dbReference type="InterPro" id="IPR018393">
    <property type="entry name" value="NADHpl_OxRdtase_5_subgr"/>
</dbReference>
<feature type="domain" description="NADH-Ubiquinone oxidoreductase (complex I) chain 5 N-terminal" evidence="18">
    <location>
        <begin position="77"/>
        <end position="127"/>
    </location>
</feature>
<evidence type="ECO:0000256" key="15">
    <source>
        <dbReference type="ARBA" id="ARBA00048026"/>
    </source>
</evidence>
<dbReference type="Pfam" id="PF01010">
    <property type="entry name" value="Proton_antipo_C"/>
    <property type="match status" value="1"/>
</dbReference>
<dbReference type="InterPro" id="IPR001516">
    <property type="entry name" value="Proton_antipo_N"/>
</dbReference>
<comment type="function">
    <text evidence="1 16">NDH shuttles electrons from NAD(P)H:plastoquinone, via FMN and iron-sulfur (Fe-S) centers, to quinones in the photosynthetic chain and possibly in a chloroplast respiratory chain. The immediate electron acceptor for the enzyme in this species is believed to be plastoquinone. Couples the redox reaction to proton translocation, and thus conserves the redox energy in a proton gradient.</text>
</comment>
<evidence type="ECO:0000256" key="11">
    <source>
        <dbReference type="ARBA" id="ARBA00022989"/>
    </source>
</evidence>
<dbReference type="GO" id="GO:0048038">
    <property type="term" value="F:quinone binding"/>
    <property type="evidence" value="ECO:0007669"/>
    <property type="project" value="UniProtKB-KW"/>
</dbReference>
<dbReference type="Pfam" id="PF00361">
    <property type="entry name" value="Proton_antipo_M"/>
    <property type="match status" value="1"/>
</dbReference>
<keyword evidence="11 16" id="KW-1133">Transmembrane helix</keyword>
<feature type="transmembrane region" description="Helical" evidence="16">
    <location>
        <begin position="149"/>
        <end position="168"/>
    </location>
</feature>
<dbReference type="InterPro" id="IPR002128">
    <property type="entry name" value="NADH_UbQ_OxRdtase_chlpt_su5_C"/>
</dbReference>
<comment type="similarity">
    <text evidence="3 16">Belongs to the complex I subunit 5 family.</text>
</comment>
<dbReference type="Pfam" id="PF00662">
    <property type="entry name" value="Proton_antipo_N"/>
    <property type="match status" value="1"/>
</dbReference>
<dbReference type="GO" id="GO:0003954">
    <property type="term" value="F:NADH dehydrogenase activity"/>
    <property type="evidence" value="ECO:0007669"/>
    <property type="project" value="TreeGrafter"/>
</dbReference>
<protein>
    <recommendedName>
        <fullName evidence="5 16">NAD(P)H-quinone oxidoreductase subunit 5, chloroplastic</fullName>
        <ecNumber evidence="16">7.1.1.-</ecNumber>
    </recommendedName>
    <alternativeName>
        <fullName evidence="16">NADH-plastoquinone oxidoreductase subunit 5</fullName>
    </alternativeName>
</protein>
<keyword evidence="13 16" id="KW-0472">Membrane</keyword>
<feature type="transmembrane region" description="Helical" evidence="16">
    <location>
        <begin position="484"/>
        <end position="504"/>
    </location>
</feature>
<evidence type="ECO:0000313" key="20">
    <source>
        <dbReference type="EMBL" id="APP89509.1"/>
    </source>
</evidence>
<evidence type="ECO:0000259" key="17">
    <source>
        <dbReference type="Pfam" id="PF00361"/>
    </source>
</evidence>
<evidence type="ECO:0000256" key="5">
    <source>
        <dbReference type="ARBA" id="ARBA00018648"/>
    </source>
</evidence>
<evidence type="ECO:0000256" key="4">
    <source>
        <dbReference type="ARBA" id="ARBA00011199"/>
    </source>
</evidence>
<feature type="transmembrane region" description="Helical" evidence="16">
    <location>
        <begin position="524"/>
        <end position="552"/>
    </location>
</feature>
<dbReference type="NCBIfam" id="NF005141">
    <property type="entry name" value="PRK06590.1"/>
    <property type="match status" value="1"/>
</dbReference>
<reference evidence="20" key="1">
    <citation type="submission" date="2016-05" db="EMBL/GenBank/DDBJ databases">
        <authorList>
            <person name="Lavstsen T."/>
            <person name="Jespersen J.S."/>
        </authorList>
    </citation>
    <scope>NUCLEOTIDE SEQUENCE</scope>
</reference>
<evidence type="ECO:0000256" key="2">
    <source>
        <dbReference type="ARBA" id="ARBA00004454"/>
    </source>
</evidence>
<feature type="transmembrane region" description="Helical" evidence="16">
    <location>
        <begin position="123"/>
        <end position="142"/>
    </location>
</feature>
<feature type="transmembrane region" description="Helical" evidence="16">
    <location>
        <begin position="40"/>
        <end position="62"/>
    </location>
</feature>
<comment type="subcellular location">
    <subcellularLocation>
        <location evidence="2 16">Plastid</location>
        <location evidence="2 16">Chloroplast thylakoid membrane</location>
        <topology evidence="2 16">Multi-pass membrane protein</topology>
    </subcellularLocation>
</comment>
<feature type="transmembrane region" description="Helical" evidence="16">
    <location>
        <begin position="640"/>
        <end position="660"/>
    </location>
</feature>
<geneLocation type="chloroplast" evidence="20"/>
<evidence type="ECO:0000259" key="19">
    <source>
        <dbReference type="Pfam" id="PF01010"/>
    </source>
</evidence>
<evidence type="ECO:0000259" key="18">
    <source>
        <dbReference type="Pfam" id="PF00662"/>
    </source>
</evidence>
<feature type="transmembrane region" description="Helical" evidence="16">
    <location>
        <begin position="12"/>
        <end position="31"/>
    </location>
</feature>
<dbReference type="InterPro" id="IPR001750">
    <property type="entry name" value="ND/Mrp_TM"/>
</dbReference>
<organism evidence="20">
    <name type="scientific">Nitella hyalina</name>
    <name type="common">Many-branched stonewort</name>
    <dbReference type="NCBI Taxonomy" id="181804"/>
    <lineage>
        <taxon>Eukaryota</taxon>
        <taxon>Viridiplantae</taxon>
        <taxon>Streptophyta</taxon>
        <taxon>Charophyceae</taxon>
        <taxon>Charales</taxon>
        <taxon>Characeae</taxon>
        <taxon>Nitella</taxon>
    </lineage>
</organism>
<keyword evidence="16" id="KW-0813">Transport</keyword>
<evidence type="ECO:0000256" key="8">
    <source>
        <dbReference type="ARBA" id="ARBA00022857"/>
    </source>
</evidence>
<feature type="transmembrane region" description="Helical" evidence="16">
    <location>
        <begin position="434"/>
        <end position="453"/>
    </location>
</feature>
<evidence type="ECO:0000256" key="10">
    <source>
        <dbReference type="ARBA" id="ARBA00022967"/>
    </source>
</evidence>
<accession>A0A2H4G3H7</accession>
<dbReference type="InterPro" id="IPR003945">
    <property type="entry name" value="NU5C-like"/>
</dbReference>
<dbReference type="GO" id="GO:0009535">
    <property type="term" value="C:chloroplast thylakoid membrane"/>
    <property type="evidence" value="ECO:0007669"/>
    <property type="project" value="UniProtKB-SubCell"/>
</dbReference>
<keyword evidence="6 16" id="KW-0812">Transmembrane</keyword>
<feature type="transmembrane region" description="Helical" evidence="16">
    <location>
        <begin position="321"/>
        <end position="341"/>
    </location>
</feature>
<dbReference type="Gene3D" id="1.20.5.2700">
    <property type="match status" value="1"/>
</dbReference>
<evidence type="ECO:0000256" key="3">
    <source>
        <dbReference type="ARBA" id="ARBA00008200"/>
    </source>
</evidence>
<dbReference type="EC" id="7.1.1.-" evidence="16"/>